<gene>
    <name evidence="1" type="ORF">S01H1_52491</name>
</gene>
<protein>
    <submittedName>
        <fullName evidence="1">Uncharacterized protein</fullName>
    </submittedName>
</protein>
<sequence length="66" mass="7655">TININTASQDELISILQITEPLAWKIIALIEELEGFKDPENLLKFTEITNLEWEEWEEQGIIISVK</sequence>
<dbReference type="InterPro" id="IPR010994">
    <property type="entry name" value="RuvA_2-like"/>
</dbReference>
<evidence type="ECO:0000313" key="1">
    <source>
        <dbReference type="EMBL" id="GAG16535.1"/>
    </source>
</evidence>
<dbReference type="AlphaFoldDB" id="X0VDX6"/>
<comment type="caution">
    <text evidence="1">The sequence shown here is derived from an EMBL/GenBank/DDBJ whole genome shotgun (WGS) entry which is preliminary data.</text>
</comment>
<reference evidence="1" key="1">
    <citation type="journal article" date="2014" name="Front. Microbiol.">
        <title>High frequency of phylogenetically diverse reductive dehalogenase-homologous genes in deep subseafloor sedimentary metagenomes.</title>
        <authorList>
            <person name="Kawai M."/>
            <person name="Futagami T."/>
            <person name="Toyoda A."/>
            <person name="Takaki Y."/>
            <person name="Nishi S."/>
            <person name="Hori S."/>
            <person name="Arai W."/>
            <person name="Tsubouchi T."/>
            <person name="Morono Y."/>
            <person name="Uchiyama I."/>
            <person name="Ito T."/>
            <person name="Fujiyama A."/>
            <person name="Inagaki F."/>
            <person name="Takami H."/>
        </authorList>
    </citation>
    <scope>NUCLEOTIDE SEQUENCE</scope>
    <source>
        <strain evidence="1">Expedition CK06-06</strain>
    </source>
</reference>
<accession>X0VDX6</accession>
<dbReference type="Gene3D" id="1.10.150.280">
    <property type="entry name" value="AF1531-like domain"/>
    <property type="match status" value="1"/>
</dbReference>
<feature type="non-terminal residue" evidence="1">
    <location>
        <position position="1"/>
    </location>
</feature>
<organism evidence="1">
    <name type="scientific">marine sediment metagenome</name>
    <dbReference type="NCBI Taxonomy" id="412755"/>
    <lineage>
        <taxon>unclassified sequences</taxon>
        <taxon>metagenomes</taxon>
        <taxon>ecological metagenomes</taxon>
    </lineage>
</organism>
<proteinExistence type="predicted"/>
<dbReference type="SUPFAM" id="SSF47781">
    <property type="entry name" value="RuvA domain 2-like"/>
    <property type="match status" value="1"/>
</dbReference>
<dbReference type="EMBL" id="BARS01033929">
    <property type="protein sequence ID" value="GAG16535.1"/>
    <property type="molecule type" value="Genomic_DNA"/>
</dbReference>
<dbReference type="Pfam" id="PF12836">
    <property type="entry name" value="HHH_3"/>
    <property type="match status" value="1"/>
</dbReference>
<name>X0VDX6_9ZZZZ</name>